<protein>
    <submittedName>
        <fullName evidence="2">Prepilin-type N-terminal cleavage/methylation domain-containing protein</fullName>
    </submittedName>
</protein>
<proteinExistence type="predicted"/>
<dbReference type="Proteomes" id="UP000709672">
    <property type="component" value="Unassembled WGS sequence"/>
</dbReference>
<dbReference type="InterPro" id="IPR045584">
    <property type="entry name" value="Pilin-like"/>
</dbReference>
<dbReference type="AlphaFoldDB" id="A0A932DSB4"/>
<dbReference type="Gene3D" id="3.30.700.10">
    <property type="entry name" value="Glycoprotein, Type 4 Pilin"/>
    <property type="match status" value="1"/>
</dbReference>
<keyword evidence="1" id="KW-1133">Transmembrane helix</keyword>
<gene>
    <name evidence="2" type="ORF">HYV66_01400</name>
</gene>
<reference evidence="2" key="1">
    <citation type="submission" date="2020-07" db="EMBL/GenBank/DDBJ databases">
        <title>Huge and variable diversity of episymbiotic CPR bacteria and DPANN archaea in groundwater ecosystems.</title>
        <authorList>
            <person name="He C.Y."/>
            <person name="Keren R."/>
            <person name="Whittaker M."/>
            <person name="Farag I.F."/>
            <person name="Doudna J."/>
            <person name="Cate J.H.D."/>
            <person name="Banfield J.F."/>
        </authorList>
    </citation>
    <scope>NUCLEOTIDE SEQUENCE</scope>
    <source>
        <strain evidence="2">NC_groundwater_418_Ag_B-0.1um_45_10</strain>
    </source>
</reference>
<dbReference type="InterPro" id="IPR012902">
    <property type="entry name" value="N_methyl_site"/>
</dbReference>
<evidence type="ECO:0000313" key="2">
    <source>
        <dbReference type="EMBL" id="MBI2465870.1"/>
    </source>
</evidence>
<dbReference type="EMBL" id="JACPHQ010000016">
    <property type="protein sequence ID" value="MBI2465870.1"/>
    <property type="molecule type" value="Genomic_DNA"/>
</dbReference>
<dbReference type="NCBIfam" id="TIGR02532">
    <property type="entry name" value="IV_pilin_GFxxxE"/>
    <property type="match status" value="1"/>
</dbReference>
<accession>A0A932DSB4</accession>
<organism evidence="2 3">
    <name type="scientific">Candidatus Sungiibacteriota bacterium</name>
    <dbReference type="NCBI Taxonomy" id="2750080"/>
    <lineage>
        <taxon>Bacteria</taxon>
        <taxon>Candidatus Sungiibacteriota</taxon>
    </lineage>
</organism>
<feature type="transmembrane region" description="Helical" evidence="1">
    <location>
        <begin position="36"/>
        <end position="55"/>
    </location>
</feature>
<comment type="caution">
    <text evidence="2">The sequence shown here is derived from an EMBL/GenBank/DDBJ whole genome shotgun (WGS) entry which is preliminary data.</text>
</comment>
<evidence type="ECO:0000313" key="3">
    <source>
        <dbReference type="Proteomes" id="UP000709672"/>
    </source>
</evidence>
<keyword evidence="1" id="KW-0812">Transmembrane</keyword>
<evidence type="ECO:0000256" key="1">
    <source>
        <dbReference type="SAM" id="Phobius"/>
    </source>
</evidence>
<name>A0A932DSB4_9BACT</name>
<dbReference type="Pfam" id="PF07963">
    <property type="entry name" value="N_methyl"/>
    <property type="match status" value="1"/>
</dbReference>
<dbReference type="SUPFAM" id="SSF54523">
    <property type="entry name" value="Pili subunits"/>
    <property type="match status" value="1"/>
</dbReference>
<dbReference type="PROSITE" id="PS00409">
    <property type="entry name" value="PROKAR_NTER_METHYL"/>
    <property type="match status" value="1"/>
</dbReference>
<keyword evidence="1" id="KW-0472">Membrane</keyword>
<sequence>MKHKTLNIIKNKNQTLNGPQAPCSMFHDSGFTLVELIVAVAIFAAVITIASSIFVSSIGSQRENINQQEVLDNARFVLEIMGRAIRQSTVLTCPDQASCTSNSISLNHPVKGAVTYQLTNGRISENGSTLISGGVLATRLDFTILGNGLSDNTQPRVVVVMSLKNFNPRADTQNFIDLQTTITPRNLQIQ</sequence>